<feature type="transmembrane region" description="Helical" evidence="1">
    <location>
        <begin position="37"/>
        <end position="63"/>
    </location>
</feature>
<protein>
    <submittedName>
        <fullName evidence="8">CPBP family intramembrane metalloprotease</fullName>
    </submittedName>
    <submittedName>
        <fullName evidence="3 18">Membrane protein</fullName>
    </submittedName>
</protein>
<accession>A0A0F7JAT9</accession>
<evidence type="ECO:0000313" key="9">
    <source>
        <dbReference type="EMBL" id="EBZ6920689.1"/>
    </source>
</evidence>
<dbReference type="GO" id="GO:0080120">
    <property type="term" value="P:CAAX-box protein maturation"/>
    <property type="evidence" value="ECO:0007669"/>
    <property type="project" value="UniProtKB-ARBA"/>
</dbReference>
<evidence type="ECO:0000313" key="16">
    <source>
        <dbReference type="EMBL" id="EDI6666597.1"/>
    </source>
</evidence>
<dbReference type="GO" id="GO:0006508">
    <property type="term" value="P:proteolysis"/>
    <property type="evidence" value="ECO:0007669"/>
    <property type="project" value="UniProtKB-KW"/>
</dbReference>
<evidence type="ECO:0000313" key="12">
    <source>
        <dbReference type="EMBL" id="ECU8353085.1"/>
    </source>
</evidence>
<dbReference type="Proteomes" id="UP000839616">
    <property type="component" value="Unassembled WGS sequence"/>
</dbReference>
<reference evidence="3 21" key="2">
    <citation type="journal article" date="2015" name="Genome Announc.">
        <title>Complete Genome Sequencing of a Multidrug-Resistant and Human-Invasive Salmonella enterica Serovar Typhimurium Strain of the Emerging Sequence Type 213 Genotype.</title>
        <authorList>
            <person name="Calva E."/>
            <person name="Silva C."/>
            <person name="Zaidi M.B."/>
            <person name="Sanchez-Flores A."/>
            <person name="Estrada K."/>
            <person name="Silva G.G."/>
            <person name="Soto-Jimenez L.M."/>
            <person name="Wiesner M."/>
            <person name="Fernandez-Mora M."/>
            <person name="Edwards R.A."/>
            <person name="Vinuesa P."/>
        </authorList>
    </citation>
    <scope>NUCLEOTIDE SEQUENCE [LARGE SCALE GENOMIC DNA]</scope>
    <source>
        <strain evidence="3 21">YU39</strain>
    </source>
</reference>
<dbReference type="EMBL" id="JYVU01000006">
    <property type="protein sequence ID" value="KTZ15254.1"/>
    <property type="molecule type" value="Genomic_DNA"/>
</dbReference>
<accession>A0A0D6FAL1</accession>
<reference evidence="14" key="6">
    <citation type="submission" date="2019-09" db="EMBL/GenBank/DDBJ databases">
        <authorList>
            <consortium name="GenomeTrakr network: Whole genome sequencing for foodborne pathogen traceback"/>
        </authorList>
    </citation>
    <scope>NUCLEOTIDE SEQUENCE [LARGE SCALE GENOMIC DNA]</scope>
    <source>
        <strain evidence="14">AUSMDU00020735</strain>
        <strain evidence="10 23">VA_WGS-00080</strain>
    </source>
</reference>
<dbReference type="GO" id="GO:0008237">
    <property type="term" value="F:metallopeptidase activity"/>
    <property type="evidence" value="ECO:0007669"/>
    <property type="project" value="UniProtKB-KW"/>
</dbReference>
<keyword evidence="8" id="KW-0645">Protease</keyword>
<evidence type="ECO:0000313" key="6">
    <source>
        <dbReference type="EMBL" id="EBW5462443.1"/>
    </source>
</evidence>
<sequence length="218" mass="24588">MPTNTLDKIRHSLSCVAVLFGLFGIFVFASFSPSYAWLYLGGLAAPFIYSIVFVYAIAAWSIYSKYYPFLSLGRLSFVECFVPALALVCLTVLYNAFSGPEPWMAELSRQFFLHKFLNTLAMCFLAPVAEEIIFRGFLLNSSIGWGRYSRASGIIITSLAFAFMHTQYLFAVTFVYLFVFSSILCVVRMRSRGLMIPIILHILNNAWVVFGLLFSATE</sequence>
<evidence type="ECO:0000313" key="17">
    <source>
        <dbReference type="EMBL" id="HAB0971002.1"/>
    </source>
</evidence>
<accession>A0A0M2IX00</accession>
<dbReference type="OMA" id="GCAIMTS"/>
<dbReference type="Proteomes" id="UP000054461">
    <property type="component" value="Unassembled WGS sequence"/>
</dbReference>
<dbReference type="Proteomes" id="UP000839617">
    <property type="component" value="Unassembled WGS sequence"/>
</dbReference>
<evidence type="ECO:0000313" key="18">
    <source>
        <dbReference type="EMBL" id="KTZ15254.1"/>
    </source>
</evidence>
<dbReference type="EMBL" id="AAMLUT010000021">
    <property type="protein sequence ID" value="EDI6666597.1"/>
    <property type="molecule type" value="Genomic_DNA"/>
</dbReference>
<reference evidence="17" key="7">
    <citation type="submission" date="2019-10" db="EMBL/GenBank/DDBJ databases">
        <authorList>
            <consortium name="NCBI Pathogen Detection Project"/>
        </authorList>
    </citation>
    <scope>NUCLEOTIDE SEQUENCE</scope>
    <source>
        <strain evidence="17">Salmonella enterica</strain>
    </source>
</reference>
<feature type="domain" description="CAAX prenyl protease 2/Lysostaphin resistance protein A-like" evidence="2">
    <location>
        <begin position="115"/>
        <end position="206"/>
    </location>
</feature>
<gene>
    <name evidence="13" type="ORF">AAB27_07135</name>
    <name evidence="19" type="ORF">AU613_26615</name>
    <name evidence="15" type="ORF">AVC05_12535</name>
    <name evidence="12" type="ORF">B1P38_05635</name>
    <name evidence="10" type="ORF">CE70_14260</name>
    <name evidence="16" type="ORF">CFF59_15245</name>
    <name evidence="8" type="ORF">D5O82_10365</name>
    <name evidence="18" type="ORF">DD95_01880</name>
    <name evidence="4" type="ORF">DMO92_13135</name>
    <name evidence="5" type="ORF">DPF41_09770</name>
    <name evidence="6" type="ORF">DPS76_08295</name>
    <name evidence="20" type="ORF">DRM14_10945</name>
    <name evidence="7" type="ORF">DU071_06045</name>
    <name evidence="11" type="ORF">E0935_13915</name>
    <name evidence="9" type="ORF">EER35_06765</name>
    <name evidence="14" type="ORF">F3R12_16030</name>
    <name evidence="17" type="ORF">GB466_10555</name>
    <name evidence="3" type="ORF">SE14_02588</name>
</gene>
<dbReference type="Proteomes" id="UP000839911">
    <property type="component" value="Unassembled WGS sequence"/>
</dbReference>
<evidence type="ECO:0000313" key="15">
    <source>
        <dbReference type="EMBL" id="ECY5342052.1"/>
    </source>
</evidence>
<evidence type="ECO:0000313" key="21">
    <source>
        <dbReference type="Proteomes" id="UP000034636"/>
    </source>
</evidence>
<dbReference type="PANTHER" id="PTHR36435">
    <property type="entry name" value="SLR1288 PROTEIN"/>
    <property type="match status" value="1"/>
</dbReference>
<evidence type="ECO:0000313" key="22">
    <source>
        <dbReference type="Proteomes" id="UP000054461"/>
    </source>
</evidence>
<dbReference type="Proteomes" id="UP000885385">
    <property type="component" value="Unassembled WGS sequence"/>
</dbReference>
<evidence type="ECO:0000313" key="10">
    <source>
        <dbReference type="EMBL" id="ECE0296310.1"/>
    </source>
</evidence>
<feature type="transmembrane region" description="Helical" evidence="1">
    <location>
        <begin position="194"/>
        <end position="216"/>
    </location>
</feature>
<dbReference type="EMBL" id="RVDJ01000009">
    <property type="protein sequence ID" value="MLP85827.1"/>
    <property type="molecule type" value="Genomic_DNA"/>
</dbReference>
<feature type="transmembrane region" description="Helical" evidence="1">
    <location>
        <begin position="169"/>
        <end position="187"/>
    </location>
</feature>
<dbReference type="EMBL" id="AAHOPU010000008">
    <property type="protein sequence ID" value="EBY6450413.1"/>
    <property type="molecule type" value="Genomic_DNA"/>
</dbReference>
<dbReference type="EMBL" id="RSUA01000130">
    <property type="protein sequence ID" value="MIT52388.1"/>
    <property type="molecule type" value="Genomic_DNA"/>
</dbReference>
<dbReference type="AlphaFoldDB" id="A0A0D6FAL1"/>
<dbReference type="KEGG" id="seni:CY43_12720"/>
<dbReference type="Pfam" id="PF02517">
    <property type="entry name" value="Rce1-like"/>
    <property type="match status" value="1"/>
</dbReference>
<dbReference type="EMBL" id="AAHRYM010000006">
    <property type="protein sequence ID" value="EBZ6920689.1"/>
    <property type="molecule type" value="Genomic_DNA"/>
</dbReference>
<dbReference type="PANTHER" id="PTHR36435:SF1">
    <property type="entry name" value="CAAX AMINO TERMINAL PROTEASE FAMILY PROTEIN"/>
    <property type="match status" value="1"/>
</dbReference>
<dbReference type="eggNOG" id="COG1266">
    <property type="taxonomic scope" value="Bacteria"/>
</dbReference>
<evidence type="ECO:0000313" key="20">
    <source>
        <dbReference type="EMBL" id="MLP85827.1"/>
    </source>
</evidence>
<evidence type="ECO:0000313" key="14">
    <source>
        <dbReference type="EMBL" id="ECW0641339.1"/>
    </source>
</evidence>
<organism evidence="8">
    <name type="scientific">Salmonella typhimurium</name>
    <dbReference type="NCBI Taxonomy" id="90371"/>
    <lineage>
        <taxon>Bacteria</taxon>
        <taxon>Pseudomonadati</taxon>
        <taxon>Pseudomonadota</taxon>
        <taxon>Gammaproteobacteria</taxon>
        <taxon>Enterobacterales</taxon>
        <taxon>Enterobacteriaceae</taxon>
        <taxon>Salmonella</taxon>
    </lineage>
</organism>
<feature type="transmembrane region" description="Helical" evidence="1">
    <location>
        <begin position="12"/>
        <end position="31"/>
    </location>
</feature>
<dbReference type="GO" id="GO:0004175">
    <property type="term" value="F:endopeptidase activity"/>
    <property type="evidence" value="ECO:0007669"/>
    <property type="project" value="UniProtKB-ARBA"/>
</dbReference>
<dbReference type="EMBL" id="DAAFPQ010000006">
    <property type="protein sequence ID" value="HAB0971002.1"/>
    <property type="molecule type" value="Genomic_DNA"/>
</dbReference>
<dbReference type="EMBL" id="AAKRET010000004">
    <property type="protein sequence ID" value="ECU8353085.1"/>
    <property type="molecule type" value="Genomic_DNA"/>
</dbReference>
<dbReference type="Proteomes" id="UP000839905">
    <property type="component" value="Unassembled WGS sequence"/>
</dbReference>
<dbReference type="EMBL" id="AAHIDF010000009">
    <property type="protein sequence ID" value="EBW3628375.1"/>
    <property type="molecule type" value="Genomic_DNA"/>
</dbReference>
<dbReference type="InterPro" id="IPR003675">
    <property type="entry name" value="Rce1/LyrA-like_dom"/>
</dbReference>
<dbReference type="EMBL" id="AAIKGB010000013">
    <property type="protein sequence ID" value="ECF1544332.1"/>
    <property type="molecule type" value="Genomic_DNA"/>
</dbReference>
<dbReference type="PATRIC" id="fig|59201.158.peg.2637"/>
<dbReference type="EMBL" id="AAHNIA010000007">
    <property type="protein sequence ID" value="EBY1701518.1"/>
    <property type="molecule type" value="Genomic_DNA"/>
</dbReference>
<dbReference type="Proteomes" id="UP000034636">
    <property type="component" value="Chromosome"/>
</dbReference>
<keyword evidence="8" id="KW-0482">Metalloprotease</keyword>
<feature type="transmembrane region" description="Helical" evidence="1">
    <location>
        <begin position="116"/>
        <end position="138"/>
    </location>
</feature>
<evidence type="ECO:0000313" key="5">
    <source>
        <dbReference type="EMBL" id="EBW3628375.1"/>
    </source>
</evidence>
<name>A0A0D6FAL1_SALTM</name>
<evidence type="ECO:0000313" key="8">
    <source>
        <dbReference type="EMBL" id="EBY6450413.1"/>
    </source>
</evidence>
<dbReference type="Proteomes" id="UP000338496">
    <property type="component" value="Unassembled WGS sequence"/>
</dbReference>
<dbReference type="EMBL" id="AAKVET010000012">
    <property type="protein sequence ID" value="ECW0641339.1"/>
    <property type="molecule type" value="Genomic_DNA"/>
</dbReference>
<dbReference type="Proteomes" id="UP000839908">
    <property type="component" value="Unassembled WGS sequence"/>
</dbReference>
<dbReference type="EMBL" id="CP011428">
    <property type="protein sequence ID" value="AKH08074.1"/>
    <property type="molecule type" value="Genomic_DNA"/>
</dbReference>
<dbReference type="Proteomes" id="UP000839581">
    <property type="component" value="Unassembled WGS sequence"/>
</dbReference>
<evidence type="ECO:0000313" key="13">
    <source>
        <dbReference type="EMBL" id="ECV8760666.1"/>
    </source>
</evidence>
<dbReference type="Proteomes" id="UP000885258">
    <property type="component" value="Unassembled WGS sequence"/>
</dbReference>
<evidence type="ECO:0000256" key="1">
    <source>
        <dbReference type="SAM" id="Phobius"/>
    </source>
</evidence>
<feature type="transmembrane region" description="Helical" evidence="1">
    <location>
        <begin position="75"/>
        <end position="96"/>
    </location>
</feature>
<reference evidence="8" key="5">
    <citation type="submission" date="2018-09" db="EMBL/GenBank/DDBJ databases">
        <authorList>
            <person name="Ashton P.M."/>
            <person name="Dallman T."/>
            <person name="Nair S."/>
            <person name="De Pinna E."/>
            <person name="Peters T."/>
            <person name="Grant K."/>
        </authorList>
    </citation>
    <scope>NUCLEOTIDE SEQUENCE</scope>
    <source>
        <strain evidence="5">231108</strain>
        <strain evidence="11">265852</strain>
        <strain evidence="19">29290</strain>
        <strain evidence="7">356083</strain>
        <strain evidence="6">422529</strain>
        <strain evidence="20">425567</strain>
        <strain evidence="15">43916</strain>
        <strain evidence="4">488670</strain>
        <strain evidence="8">575110</strain>
        <strain evidence="9">632340</strain>
        <strain evidence="13">86846</strain>
    </source>
</reference>
<proteinExistence type="predicted"/>
<evidence type="ECO:0000313" key="11">
    <source>
        <dbReference type="EMBL" id="ECF1544332.1"/>
    </source>
</evidence>
<evidence type="ECO:0000313" key="19">
    <source>
        <dbReference type="EMBL" id="MIT52388.1"/>
    </source>
</evidence>
<dbReference type="InterPro" id="IPR052710">
    <property type="entry name" value="CAAX_protease"/>
</dbReference>
<dbReference type="EMBL" id="AAHDPU010000010">
    <property type="protein sequence ID" value="EBU9272992.1"/>
    <property type="molecule type" value="Genomic_DNA"/>
</dbReference>
<keyword evidence="8" id="KW-0378">Hydrolase</keyword>
<dbReference type="Proteomes" id="UP000839914">
    <property type="component" value="Unassembled WGS sequence"/>
</dbReference>
<feature type="transmembrane region" description="Helical" evidence="1">
    <location>
        <begin position="145"/>
        <end position="163"/>
    </location>
</feature>
<dbReference type="Proteomes" id="UP000839907">
    <property type="component" value="Unassembled WGS sequence"/>
</dbReference>
<reference evidence="17" key="3">
    <citation type="journal article" date="2018" name="Genome Biol.">
        <title>SKESA: strategic k-mer extension for scrupulous assemblies.</title>
        <authorList>
            <person name="Souvorov A."/>
            <person name="Agarwala R."/>
            <person name="Lipman D.J."/>
        </authorList>
    </citation>
    <scope>NUCLEOTIDE SEQUENCE</scope>
    <source>
        <strain evidence="17">Salmonella enterica</strain>
    </source>
</reference>
<reference evidence="16" key="4">
    <citation type="submission" date="2018-07" db="EMBL/GenBank/DDBJ databases">
        <authorList>
            <consortium name="PulseNet: The National Subtyping Network for Foodborne Disease Surveillance"/>
            <person name="Tarr C.L."/>
            <person name="Trees E."/>
            <person name="Katz L.S."/>
            <person name="Carleton-Romer H.A."/>
            <person name="Stroika S."/>
            <person name="Kucerova Z."/>
            <person name="Roache K.F."/>
            <person name="Sabol A.L."/>
            <person name="Besser J."/>
            <person name="Gerner-Smidt P."/>
        </authorList>
    </citation>
    <scope>NUCLEOTIDE SEQUENCE [LARGE SCALE GENOMIC DNA]</scope>
    <source>
        <strain evidence="12">PNUSAS008736</strain>
        <strain evidence="16">PNUSAS016739</strain>
    </source>
</reference>
<dbReference type="Proteomes" id="UP000839915">
    <property type="component" value="Unassembled WGS sequence"/>
</dbReference>
<keyword evidence="1" id="KW-0812">Transmembrane</keyword>
<evidence type="ECO:0000313" key="7">
    <source>
        <dbReference type="EMBL" id="EBY1701518.1"/>
    </source>
</evidence>
<dbReference type="Proteomes" id="UP000839595">
    <property type="component" value="Unassembled WGS sequence"/>
</dbReference>
<dbReference type="EMBL" id="AAIGQE010000009">
    <property type="protein sequence ID" value="ECE0296310.1"/>
    <property type="molecule type" value="Genomic_DNA"/>
</dbReference>
<dbReference type="EMBL" id="AAKUOT010000011">
    <property type="protein sequence ID" value="ECV8760666.1"/>
    <property type="molecule type" value="Genomic_DNA"/>
</dbReference>
<reference evidence="18 22" key="1">
    <citation type="submission" date="2014-09" db="EMBL/GenBank/DDBJ databases">
        <title>Salmonella Genotype and Phenotype Association.</title>
        <authorList>
            <person name="Chen Y."/>
            <person name="Folster J."/>
            <person name="Ayers S."/>
            <person name="Kabera C."/>
            <person name="Li C."/>
            <person name="Mukherjee S."/>
            <person name="Lam C."/>
            <person name="Zhao S."/>
            <person name="McDermott P."/>
        </authorList>
    </citation>
    <scope>NUCLEOTIDE SEQUENCE [LARGE SCALE GENOMIC DNA]</scope>
    <source>
        <strain evidence="18 22">CVM N32045</strain>
    </source>
</reference>
<evidence type="ECO:0000313" key="4">
    <source>
        <dbReference type="EMBL" id="EBU9272992.1"/>
    </source>
</evidence>
<dbReference type="EMBL" id="AALDNI010000024">
    <property type="protein sequence ID" value="ECY5342052.1"/>
    <property type="molecule type" value="Genomic_DNA"/>
</dbReference>
<dbReference type="Proteomes" id="UP000839909">
    <property type="component" value="Unassembled WGS sequence"/>
</dbReference>
<evidence type="ECO:0000313" key="3">
    <source>
        <dbReference type="EMBL" id="AKH08074.1"/>
    </source>
</evidence>
<dbReference type="EMBL" id="AAHIPE010000007">
    <property type="protein sequence ID" value="EBW5462443.1"/>
    <property type="molecule type" value="Genomic_DNA"/>
</dbReference>
<dbReference type="RefSeq" id="WP_001142899.1">
    <property type="nucleotide sequence ID" value="NZ_AP023291.1"/>
</dbReference>
<evidence type="ECO:0000313" key="23">
    <source>
        <dbReference type="Proteomes" id="UP000338496"/>
    </source>
</evidence>
<evidence type="ECO:0000259" key="2">
    <source>
        <dbReference type="Pfam" id="PF02517"/>
    </source>
</evidence>
<keyword evidence="1" id="KW-0472">Membrane</keyword>
<keyword evidence="1" id="KW-1133">Transmembrane helix</keyword>